<keyword evidence="2" id="KW-0472">Membrane</keyword>
<evidence type="ECO:0000256" key="1">
    <source>
        <dbReference type="PROSITE-ProRule" id="PRU01005"/>
    </source>
</evidence>
<keyword evidence="5" id="KW-1185">Reference proteome</keyword>
<dbReference type="InterPro" id="IPR038050">
    <property type="entry name" value="Neuro_actylchol_rec"/>
</dbReference>
<feature type="signal peptide" evidence="3">
    <location>
        <begin position="1"/>
        <end position="18"/>
    </location>
</feature>
<evidence type="ECO:0000256" key="2">
    <source>
        <dbReference type="SAM" id="Phobius"/>
    </source>
</evidence>
<dbReference type="AlphaFoldDB" id="A0A7E4VTQ5"/>
<dbReference type="PROSITE" id="PS51670">
    <property type="entry name" value="SHKT"/>
    <property type="match status" value="1"/>
</dbReference>
<reference evidence="6" key="2">
    <citation type="submission" date="2020-10" db="UniProtKB">
        <authorList>
            <consortium name="WormBaseParasite"/>
        </authorList>
    </citation>
    <scope>IDENTIFICATION</scope>
</reference>
<keyword evidence="3" id="KW-0732">Signal</keyword>
<feature type="domain" description="ShKT" evidence="4">
    <location>
        <begin position="30"/>
        <end position="64"/>
    </location>
</feature>
<sequence>MSWSSATAVLILLKFVVALQNDEINPAASCIDSDAKCSLWASQGECQTNAVWMMANCRRSCQSCQGGDRAWKLRQHISTTYDNSTSNSTRSVSIESVRINHVEIDEAKQLVKVYGRMVMSWNDTKIAWDKDQWGISWLNFYWIQIWTPQLIQINAPSPLSGTVSGKVLAANYTGQVYMWNDFSFIAPYHFMYEDYPNDYQKICYKFDDKRYFSVRFRVSPEVKSRQHEALSEAHISGWTVEDFDVTDSKYVIQILGDWKQNPFDVQTNNCELCIGLRRNAAYYVTEILLPALVTSLLTVSAVVFQLSTTQPLLLACSCMAQFMALLIINSRLPNFTSETPTILKFAGFNLFTTALLFLLSLILRKLALSNTSLPPPRRLTAFVELIDKVLPFSSATNKESENEAALGSYAYVAYGINNVVFAFFFLVYIIVIAFSFLL</sequence>
<proteinExistence type="predicted"/>
<accession>A0A7E4VTQ5</accession>
<evidence type="ECO:0000256" key="3">
    <source>
        <dbReference type="SAM" id="SignalP"/>
    </source>
</evidence>
<feature type="chain" id="PRO_5028964303" evidence="3">
    <location>
        <begin position="19"/>
        <end position="438"/>
    </location>
</feature>
<dbReference type="Gene3D" id="2.70.170.10">
    <property type="entry name" value="Neurotransmitter-gated ion-channel ligand-binding domain"/>
    <property type="match status" value="1"/>
</dbReference>
<protein>
    <submittedName>
        <fullName evidence="6">ShKT domain-containing protein</fullName>
    </submittedName>
</protein>
<dbReference type="InterPro" id="IPR006202">
    <property type="entry name" value="Neur_chan_lig-bd"/>
</dbReference>
<dbReference type="GO" id="GO:0004888">
    <property type="term" value="F:transmembrane signaling receptor activity"/>
    <property type="evidence" value="ECO:0007669"/>
    <property type="project" value="InterPro"/>
</dbReference>
<feature type="transmembrane region" description="Helical" evidence="2">
    <location>
        <begin position="419"/>
        <end position="437"/>
    </location>
</feature>
<dbReference type="Pfam" id="PF02931">
    <property type="entry name" value="Neur_chan_LBD"/>
    <property type="match status" value="1"/>
</dbReference>
<feature type="transmembrane region" description="Helical" evidence="2">
    <location>
        <begin position="280"/>
        <end position="304"/>
    </location>
</feature>
<dbReference type="GO" id="GO:0005230">
    <property type="term" value="F:extracellular ligand-gated monoatomic ion channel activity"/>
    <property type="evidence" value="ECO:0007669"/>
    <property type="project" value="InterPro"/>
</dbReference>
<dbReference type="WBParaSite" id="Pan_g3343.t1">
    <property type="protein sequence ID" value="Pan_g3343.t1"/>
    <property type="gene ID" value="Pan_g3343"/>
</dbReference>
<comment type="caution">
    <text evidence="1">Lacks conserved residue(s) required for the propagation of feature annotation.</text>
</comment>
<dbReference type="Proteomes" id="UP000492821">
    <property type="component" value="Unassembled WGS sequence"/>
</dbReference>
<feature type="disulfide bond" evidence="1">
    <location>
        <begin position="30"/>
        <end position="64"/>
    </location>
</feature>
<dbReference type="Pfam" id="PF01549">
    <property type="entry name" value="ShK"/>
    <property type="match status" value="1"/>
</dbReference>
<dbReference type="SMART" id="SM00254">
    <property type="entry name" value="ShKT"/>
    <property type="match status" value="1"/>
</dbReference>
<keyword evidence="1" id="KW-1015">Disulfide bond</keyword>
<dbReference type="PANTHER" id="PTHR18945">
    <property type="entry name" value="NEUROTRANSMITTER GATED ION CHANNEL"/>
    <property type="match status" value="1"/>
</dbReference>
<evidence type="ECO:0000313" key="6">
    <source>
        <dbReference type="WBParaSite" id="Pan_g3343.t1"/>
    </source>
</evidence>
<dbReference type="InterPro" id="IPR036734">
    <property type="entry name" value="Neur_chan_lig-bd_sf"/>
</dbReference>
<organism evidence="5 6">
    <name type="scientific">Panagrellus redivivus</name>
    <name type="common">Microworm</name>
    <dbReference type="NCBI Taxonomy" id="6233"/>
    <lineage>
        <taxon>Eukaryota</taxon>
        <taxon>Metazoa</taxon>
        <taxon>Ecdysozoa</taxon>
        <taxon>Nematoda</taxon>
        <taxon>Chromadorea</taxon>
        <taxon>Rhabditida</taxon>
        <taxon>Tylenchina</taxon>
        <taxon>Panagrolaimomorpha</taxon>
        <taxon>Panagrolaimoidea</taxon>
        <taxon>Panagrolaimidae</taxon>
        <taxon>Panagrellus</taxon>
    </lineage>
</organism>
<feature type="transmembrane region" description="Helical" evidence="2">
    <location>
        <begin position="342"/>
        <end position="363"/>
    </location>
</feature>
<dbReference type="InterPro" id="IPR003582">
    <property type="entry name" value="ShKT_dom"/>
</dbReference>
<keyword evidence="2" id="KW-0812">Transmembrane</keyword>
<dbReference type="Gene3D" id="1.20.58.390">
    <property type="entry name" value="Neurotransmitter-gated ion-channel transmembrane domain"/>
    <property type="match status" value="1"/>
</dbReference>
<evidence type="ECO:0000259" key="4">
    <source>
        <dbReference type="PROSITE" id="PS51670"/>
    </source>
</evidence>
<reference evidence="5" key="1">
    <citation type="journal article" date="2013" name="Genetics">
        <title>The draft genome and transcriptome of Panagrellus redivivus are shaped by the harsh demands of a free-living lifestyle.</title>
        <authorList>
            <person name="Srinivasan J."/>
            <person name="Dillman A.R."/>
            <person name="Macchietto M.G."/>
            <person name="Heikkinen L."/>
            <person name="Lakso M."/>
            <person name="Fracchia K.M."/>
            <person name="Antoshechkin I."/>
            <person name="Mortazavi A."/>
            <person name="Wong G."/>
            <person name="Sternberg P.W."/>
        </authorList>
    </citation>
    <scope>NUCLEOTIDE SEQUENCE [LARGE SCALE GENOMIC DNA]</scope>
    <source>
        <strain evidence="5">MT8872</strain>
    </source>
</reference>
<dbReference type="GO" id="GO:0016020">
    <property type="term" value="C:membrane"/>
    <property type="evidence" value="ECO:0007669"/>
    <property type="project" value="InterPro"/>
</dbReference>
<keyword evidence="2" id="KW-1133">Transmembrane helix</keyword>
<feature type="transmembrane region" description="Helical" evidence="2">
    <location>
        <begin position="311"/>
        <end position="330"/>
    </location>
</feature>
<name>A0A7E4VTQ5_PANRE</name>
<dbReference type="InterPro" id="IPR006201">
    <property type="entry name" value="Neur_channel"/>
</dbReference>
<evidence type="ECO:0000313" key="5">
    <source>
        <dbReference type="Proteomes" id="UP000492821"/>
    </source>
</evidence>
<dbReference type="SUPFAM" id="SSF63712">
    <property type="entry name" value="Nicotinic receptor ligand binding domain-like"/>
    <property type="match status" value="1"/>
</dbReference>